<keyword evidence="2" id="KW-0732">Signal</keyword>
<accession>A0A562SH02</accession>
<reference evidence="3 4" key="1">
    <citation type="journal article" date="2015" name="Stand. Genomic Sci.">
        <title>Genomic Encyclopedia of Bacterial and Archaeal Type Strains, Phase III: the genomes of soil and plant-associated and newly described type strains.</title>
        <authorList>
            <person name="Whitman W.B."/>
            <person name="Woyke T."/>
            <person name="Klenk H.P."/>
            <person name="Zhou Y."/>
            <person name="Lilburn T.G."/>
            <person name="Beck B.J."/>
            <person name="De Vos P."/>
            <person name="Vandamme P."/>
            <person name="Eisen J.A."/>
            <person name="Garrity G."/>
            <person name="Hugenholtz P."/>
            <person name="Kyrpides N.C."/>
        </authorList>
    </citation>
    <scope>NUCLEOTIDE SEQUENCE [LARGE SCALE GENOMIC DNA]</scope>
    <source>
        <strain evidence="3 4">CGMCC 1.7271</strain>
    </source>
</reference>
<dbReference type="RefSeq" id="WP_144887599.1">
    <property type="nucleotide sequence ID" value="NZ_VLLE01000005.1"/>
</dbReference>
<protein>
    <recommendedName>
        <fullName evidence="5">Lipocalin-like protein</fullName>
    </recommendedName>
</protein>
<gene>
    <name evidence="3" type="ORF">IQ13_3235</name>
</gene>
<comment type="caution">
    <text evidence="3">The sequence shown here is derived from an EMBL/GenBank/DDBJ whole genome shotgun (WGS) entry which is preliminary data.</text>
</comment>
<evidence type="ECO:0000313" key="4">
    <source>
        <dbReference type="Proteomes" id="UP000316167"/>
    </source>
</evidence>
<organism evidence="3 4">
    <name type="scientific">Lacibacter cauensis</name>
    <dbReference type="NCBI Taxonomy" id="510947"/>
    <lineage>
        <taxon>Bacteria</taxon>
        <taxon>Pseudomonadati</taxon>
        <taxon>Bacteroidota</taxon>
        <taxon>Chitinophagia</taxon>
        <taxon>Chitinophagales</taxon>
        <taxon>Chitinophagaceae</taxon>
        <taxon>Lacibacter</taxon>
    </lineage>
</organism>
<proteinExistence type="predicted"/>
<dbReference type="AlphaFoldDB" id="A0A562SH02"/>
<feature type="compositionally biased region" description="Polar residues" evidence="1">
    <location>
        <begin position="41"/>
        <end position="51"/>
    </location>
</feature>
<feature type="region of interest" description="Disordered" evidence="1">
    <location>
        <begin position="41"/>
        <end position="63"/>
    </location>
</feature>
<dbReference type="Proteomes" id="UP000316167">
    <property type="component" value="Unassembled WGS sequence"/>
</dbReference>
<dbReference type="PROSITE" id="PS51257">
    <property type="entry name" value="PROKAR_LIPOPROTEIN"/>
    <property type="match status" value="1"/>
</dbReference>
<evidence type="ECO:0000256" key="1">
    <source>
        <dbReference type="SAM" id="MobiDB-lite"/>
    </source>
</evidence>
<name>A0A562SH02_9BACT</name>
<keyword evidence="4" id="KW-1185">Reference proteome</keyword>
<feature type="chain" id="PRO_5021805156" description="Lipocalin-like protein" evidence="2">
    <location>
        <begin position="19"/>
        <end position="195"/>
    </location>
</feature>
<evidence type="ECO:0008006" key="5">
    <source>
        <dbReference type="Google" id="ProtNLM"/>
    </source>
</evidence>
<feature type="signal peptide" evidence="2">
    <location>
        <begin position="1"/>
        <end position="18"/>
    </location>
</feature>
<evidence type="ECO:0000256" key="2">
    <source>
        <dbReference type="SAM" id="SignalP"/>
    </source>
</evidence>
<sequence>MKPLIFIFVIFLISCGNANTNSGTRDTVVIIQQTPVNDLKETSNTNQSIVDSSAPPPIESNTQQVPDNAIEVGFDESNFIGSKTIQLQTFGSSCEHAGKGDMREEVWTISKKGNTYTLTAKAEQRTISKYTGTLNNNKLYLTGTYSDYLSGFISKGKLTLELNSENKISGERHIITENSDNSPCEIHQMIFQVSQ</sequence>
<dbReference type="EMBL" id="VLLE01000005">
    <property type="protein sequence ID" value="TWI80557.1"/>
    <property type="molecule type" value="Genomic_DNA"/>
</dbReference>
<evidence type="ECO:0000313" key="3">
    <source>
        <dbReference type="EMBL" id="TWI80557.1"/>
    </source>
</evidence>